<gene>
    <name evidence="6" type="ORF">GRI68_11990</name>
</gene>
<dbReference type="InterPro" id="IPR019554">
    <property type="entry name" value="Soluble_ligand-bd"/>
</dbReference>
<feature type="domain" description="Soluble ligand binding" evidence="5">
    <location>
        <begin position="133"/>
        <end position="183"/>
    </location>
</feature>
<organism evidence="6 7">
    <name type="scientific">Alteriqipengyuania halimionae</name>
    <dbReference type="NCBI Taxonomy" id="1926630"/>
    <lineage>
        <taxon>Bacteria</taxon>
        <taxon>Pseudomonadati</taxon>
        <taxon>Pseudomonadota</taxon>
        <taxon>Alphaproteobacteria</taxon>
        <taxon>Sphingomonadales</taxon>
        <taxon>Erythrobacteraceae</taxon>
        <taxon>Alteriqipengyuania</taxon>
    </lineage>
</organism>
<evidence type="ECO:0000256" key="1">
    <source>
        <dbReference type="ARBA" id="ARBA00022729"/>
    </source>
</evidence>
<evidence type="ECO:0000259" key="5">
    <source>
        <dbReference type="Pfam" id="PF10531"/>
    </source>
</evidence>
<dbReference type="PROSITE" id="PS51257">
    <property type="entry name" value="PROKAR_LIPOPROTEIN"/>
    <property type="match status" value="1"/>
</dbReference>
<dbReference type="EMBL" id="WTYR01000001">
    <property type="protein sequence ID" value="MXP10900.1"/>
    <property type="molecule type" value="Genomic_DNA"/>
</dbReference>
<dbReference type="Pfam" id="PF10531">
    <property type="entry name" value="SLBB"/>
    <property type="match status" value="1"/>
</dbReference>
<evidence type="ECO:0000313" key="6">
    <source>
        <dbReference type="EMBL" id="MXP10900.1"/>
    </source>
</evidence>
<comment type="caution">
    <text evidence="6">The sequence shown here is derived from an EMBL/GenBank/DDBJ whole genome shotgun (WGS) entry which is preliminary data.</text>
</comment>
<evidence type="ECO:0000256" key="3">
    <source>
        <dbReference type="SAM" id="SignalP"/>
    </source>
</evidence>
<dbReference type="Pfam" id="PF02563">
    <property type="entry name" value="Poly_export"/>
    <property type="match status" value="1"/>
</dbReference>
<keyword evidence="7" id="KW-1185">Reference proteome</keyword>
<feature type="chain" id="PRO_5026049525" evidence="3">
    <location>
        <begin position="24"/>
        <end position="241"/>
    </location>
</feature>
<keyword evidence="1 3" id="KW-0732">Signal</keyword>
<dbReference type="PANTHER" id="PTHR33619">
    <property type="entry name" value="POLYSACCHARIDE EXPORT PROTEIN GFCE-RELATED"/>
    <property type="match status" value="1"/>
</dbReference>
<evidence type="ECO:0000259" key="4">
    <source>
        <dbReference type="Pfam" id="PF02563"/>
    </source>
</evidence>
<dbReference type="InterPro" id="IPR049712">
    <property type="entry name" value="Poly_export"/>
</dbReference>
<dbReference type="Gene3D" id="3.10.560.10">
    <property type="entry name" value="Outer membrane lipoprotein wza domain like"/>
    <property type="match status" value="1"/>
</dbReference>
<proteinExistence type="predicted"/>
<protein>
    <submittedName>
        <fullName evidence="6">Polysaccharide export protein</fullName>
    </submittedName>
</protein>
<dbReference type="OrthoDB" id="8410640at2"/>
<dbReference type="InterPro" id="IPR003715">
    <property type="entry name" value="Poly_export_N"/>
</dbReference>
<sequence>MKSIAAMGIALCSLLASSCSSTPAPVGGAPGLEVIEGEMPAPTDADMEGVPTDTRVRIGDRLKVDVFGVPDLSNREVAVDENGRISFPLIGTVEVAGLQPEEVSERIEQRLRGDFVRDPQVSTLVTQTTEREVTVYGSVQMPGVYPVARKSSLMTTIAKARGLGQFANSRDVVVFRTVSGQRMATLYNLEAISRGMYDDPAIYPNDVIVVGESNSRRLFDNIVSAATLVATPLTILLQNTL</sequence>
<name>A0A6I4U4H1_9SPHN</name>
<dbReference type="GO" id="GO:0015159">
    <property type="term" value="F:polysaccharide transmembrane transporter activity"/>
    <property type="evidence" value="ECO:0007669"/>
    <property type="project" value="InterPro"/>
</dbReference>
<feature type="domain" description="Polysaccharide export protein N-terminal" evidence="4">
    <location>
        <begin position="50"/>
        <end position="125"/>
    </location>
</feature>
<evidence type="ECO:0000313" key="7">
    <source>
        <dbReference type="Proteomes" id="UP000429229"/>
    </source>
</evidence>
<dbReference type="Gene3D" id="3.30.1950.10">
    <property type="entry name" value="wza like domain"/>
    <property type="match status" value="1"/>
</dbReference>
<feature type="signal peptide" evidence="3">
    <location>
        <begin position="1"/>
        <end position="23"/>
    </location>
</feature>
<dbReference type="AlphaFoldDB" id="A0A6I4U4H1"/>
<reference evidence="6 7" key="1">
    <citation type="submission" date="2019-12" db="EMBL/GenBank/DDBJ databases">
        <title>Genomic-based taxomic classification of the family Erythrobacteraceae.</title>
        <authorList>
            <person name="Xu L."/>
        </authorList>
    </citation>
    <scope>NUCLEOTIDE SEQUENCE [LARGE SCALE GENOMIC DNA]</scope>
    <source>
        <strain evidence="6 7">LMG 29519</strain>
    </source>
</reference>
<feature type="region of interest" description="Disordered" evidence="2">
    <location>
        <begin position="26"/>
        <end position="49"/>
    </location>
</feature>
<dbReference type="RefSeq" id="WP_160617457.1">
    <property type="nucleotide sequence ID" value="NZ_WTYR01000001.1"/>
</dbReference>
<dbReference type="Proteomes" id="UP000429229">
    <property type="component" value="Unassembled WGS sequence"/>
</dbReference>
<evidence type="ECO:0000256" key="2">
    <source>
        <dbReference type="SAM" id="MobiDB-lite"/>
    </source>
</evidence>
<dbReference type="PANTHER" id="PTHR33619:SF3">
    <property type="entry name" value="POLYSACCHARIDE EXPORT PROTEIN GFCE-RELATED"/>
    <property type="match status" value="1"/>
</dbReference>
<accession>A0A6I4U4H1</accession>